<accession>A0A2B4RMA7</accession>
<evidence type="ECO:0000256" key="1">
    <source>
        <dbReference type="SAM" id="MobiDB-lite"/>
    </source>
</evidence>
<dbReference type="STRING" id="50429.A0A2B4RMA7"/>
<feature type="compositionally biased region" description="Low complexity" evidence="1">
    <location>
        <begin position="99"/>
        <end position="111"/>
    </location>
</feature>
<sequence>MAARQARTYTAEEVARIVMDVPEDSDVSDFEGEEGDQESNMDGSNTDSDESYNSASEIEHEAIPPLESDDSESDFQRNETTNSTRRRSSRGRPRGRGARGTAARGARSRSPANRRDEDNSAIRWGNRDENVVVSFPEYRGQHGPITLLEADFEPVNFFSLLFPEELWDILVEQTNLYVAQKQRKTWLCDTNKDEMKAFVGALYFMALHRLPNFDHYFSRDWVFAVPAMQSVFTRNRFWQLWQNFHLADNTRQPAPTDDANDKLYKLRPMINGMKEKFEHSYNIGQKVCVDEHMVKGKGRNPFKQYLPMKPIKRGTKIWELACSCCGYLYDFQVYTGKSGGNAEKGLAHRVVTDLVAQLQDRGTVLYIDNFFTSIPLLQELSELSISVVGTIRNNRKNYPKALQGKNLLKQMKRGEFHTVASETTVCTVWKDTKHVSFLSNVHSSHGNCTITRKLRRGEQVNLPCSPCAVDYNKNMGAVDRHDQMVRNYAIDRKSRRWWVRMFVNFLDAIMVNAYIVYKENFRIMNMPPPQKPPKPLSHDKFMAGVIHKLIGNFSCRRQPGPAPAMPPPPFHGRDHDSVNLADLGLLKFGRCHHCCIGVKGAKRKETGFGCRSCMKRAEDVFDHEITLLEVNVMRHLSLMRSGSRRPLSVDDSVAAEEYLTNSPRFRDSGFFSPLSQSSSSFSSSDQTWISPPPSLWHCSTPEPTTKKQLSFFPAAPYQGVSSYPSMESIFGDIHEDIGVSWKKLGRYMLTRECILDNIDEDFKGVGEKAYQFLLKWKAEVGEAATPQELFLAVLHIKRTDVAKKLMTLVPSLQILSHLVVDSIIGSDSILYNWKEEPENFKVERVLSEDKKVLVCSSTVTSQRLVLKQEEGQVKAYAVRKCIDCQALSRQSQRLRKTEEFLKDLQMKQKMIQDLLGVIKQLQNHLLNQHQYISGQNFSCQNCGQYTMKQDLVQKELTLLHHELERMSQNRSRRISFSGIPSERIYNLATRTYTVCEEHREMHLRSKRRQSMCQHSEETIDSDENDHIEGPLLCALNVIIGIGRRRKVTQSLITKKTTSGTKKKLTKANSNPISSSSSSSSSPSPFSRQSYLLAQENPIMMPSFVRSPDWSGVPAFKLSSDFKSPVSSGNSGQQDQLDHRKAYPDLAVPSCSDDHDELLPLKWHNDPESEEMII</sequence>
<feature type="compositionally biased region" description="Acidic residues" evidence="1">
    <location>
        <begin position="21"/>
        <end position="39"/>
    </location>
</feature>
<feature type="domain" description="Death" evidence="2">
    <location>
        <begin position="726"/>
        <end position="809"/>
    </location>
</feature>
<reference evidence="4" key="1">
    <citation type="journal article" date="2017" name="bioRxiv">
        <title>Comparative analysis of the genomes of Stylophora pistillata and Acropora digitifera provides evidence for extensive differences between species of corals.</title>
        <authorList>
            <person name="Voolstra C.R."/>
            <person name="Li Y."/>
            <person name="Liew Y.J."/>
            <person name="Baumgarten S."/>
            <person name="Zoccola D."/>
            <person name="Flot J.-F."/>
            <person name="Tambutte S."/>
            <person name="Allemand D."/>
            <person name="Aranda M."/>
        </authorList>
    </citation>
    <scope>NUCLEOTIDE SEQUENCE [LARGE SCALE GENOMIC DNA]</scope>
</reference>
<dbReference type="PANTHER" id="PTHR46599">
    <property type="entry name" value="PIGGYBAC TRANSPOSABLE ELEMENT-DERIVED PROTEIN 4"/>
    <property type="match status" value="1"/>
</dbReference>
<comment type="caution">
    <text evidence="3">The sequence shown here is derived from an EMBL/GenBank/DDBJ whole genome shotgun (WGS) entry which is preliminary data.</text>
</comment>
<dbReference type="Pfam" id="PF13843">
    <property type="entry name" value="DDE_Tnp_1_7"/>
    <property type="match status" value="1"/>
</dbReference>
<dbReference type="InterPro" id="IPR011029">
    <property type="entry name" value="DEATH-like_dom_sf"/>
</dbReference>
<evidence type="ECO:0000313" key="3">
    <source>
        <dbReference type="EMBL" id="PFX17953.1"/>
    </source>
</evidence>
<feature type="compositionally biased region" description="Basic residues" evidence="1">
    <location>
        <begin position="84"/>
        <end position="97"/>
    </location>
</feature>
<dbReference type="CDD" id="cd01670">
    <property type="entry name" value="Death"/>
    <property type="match status" value="1"/>
</dbReference>
<dbReference type="InterPro" id="IPR029526">
    <property type="entry name" value="PGBD"/>
</dbReference>
<dbReference type="EMBL" id="LSMT01000439">
    <property type="protein sequence ID" value="PFX17953.1"/>
    <property type="molecule type" value="Genomic_DNA"/>
</dbReference>
<dbReference type="OrthoDB" id="5982100at2759"/>
<dbReference type="Proteomes" id="UP000225706">
    <property type="component" value="Unassembled WGS sequence"/>
</dbReference>
<evidence type="ECO:0000259" key="2">
    <source>
        <dbReference type="PROSITE" id="PS50017"/>
    </source>
</evidence>
<feature type="compositionally biased region" description="Basic and acidic residues" evidence="1">
    <location>
        <begin position="113"/>
        <end position="122"/>
    </location>
</feature>
<dbReference type="AlphaFoldDB" id="A0A2B4RMA7"/>
<feature type="region of interest" description="Disordered" evidence="1">
    <location>
        <begin position="1052"/>
        <end position="1087"/>
    </location>
</feature>
<proteinExistence type="predicted"/>
<dbReference type="PANTHER" id="PTHR46599:SF3">
    <property type="entry name" value="PIGGYBAC TRANSPOSABLE ELEMENT-DERIVED PROTEIN 4"/>
    <property type="match status" value="1"/>
</dbReference>
<feature type="region of interest" description="Disordered" evidence="1">
    <location>
        <begin position="1144"/>
        <end position="1173"/>
    </location>
</feature>
<organism evidence="3 4">
    <name type="scientific">Stylophora pistillata</name>
    <name type="common">Smooth cauliflower coral</name>
    <dbReference type="NCBI Taxonomy" id="50429"/>
    <lineage>
        <taxon>Eukaryota</taxon>
        <taxon>Metazoa</taxon>
        <taxon>Cnidaria</taxon>
        <taxon>Anthozoa</taxon>
        <taxon>Hexacorallia</taxon>
        <taxon>Scleractinia</taxon>
        <taxon>Astrocoeniina</taxon>
        <taxon>Pocilloporidae</taxon>
        <taxon>Stylophora</taxon>
    </lineage>
</organism>
<feature type="compositionally biased region" description="Basic and acidic residues" evidence="1">
    <location>
        <begin position="1156"/>
        <end position="1166"/>
    </location>
</feature>
<feature type="region of interest" description="Disordered" evidence="1">
    <location>
        <begin position="17"/>
        <end position="122"/>
    </location>
</feature>
<feature type="compositionally biased region" description="Low complexity" evidence="1">
    <location>
        <begin position="1069"/>
        <end position="1087"/>
    </location>
</feature>
<dbReference type="Pfam" id="PF00531">
    <property type="entry name" value="Death"/>
    <property type="match status" value="1"/>
</dbReference>
<dbReference type="InterPro" id="IPR000488">
    <property type="entry name" value="Death_dom"/>
</dbReference>
<keyword evidence="4" id="KW-1185">Reference proteome</keyword>
<name>A0A2B4RMA7_STYPI</name>
<dbReference type="PROSITE" id="PS50017">
    <property type="entry name" value="DEATH_DOMAIN"/>
    <property type="match status" value="1"/>
</dbReference>
<evidence type="ECO:0000313" key="4">
    <source>
        <dbReference type="Proteomes" id="UP000225706"/>
    </source>
</evidence>
<protein>
    <submittedName>
        <fullName evidence="3">PiggyBac transposable element-derived protein 1</fullName>
    </submittedName>
</protein>
<dbReference type="SUPFAM" id="SSF47986">
    <property type="entry name" value="DEATH domain"/>
    <property type="match status" value="1"/>
</dbReference>
<dbReference type="Gene3D" id="1.10.533.10">
    <property type="entry name" value="Death Domain, Fas"/>
    <property type="match status" value="1"/>
</dbReference>
<feature type="compositionally biased region" description="Polar residues" evidence="1">
    <location>
        <begin position="40"/>
        <end position="56"/>
    </location>
</feature>
<gene>
    <name evidence="3" type="primary">PGBD1</name>
    <name evidence="3" type="ORF">AWC38_SpisGene17695</name>
</gene>
<dbReference type="GO" id="GO:0007165">
    <property type="term" value="P:signal transduction"/>
    <property type="evidence" value="ECO:0007669"/>
    <property type="project" value="InterPro"/>
</dbReference>